<protein>
    <submittedName>
        <fullName evidence="1">Uncharacterized protein</fullName>
    </submittedName>
</protein>
<evidence type="ECO:0000313" key="2">
    <source>
        <dbReference type="Proteomes" id="UP000824540"/>
    </source>
</evidence>
<dbReference type="Proteomes" id="UP000824540">
    <property type="component" value="Unassembled WGS sequence"/>
</dbReference>
<accession>A0A8T2NJG2</accession>
<dbReference type="AlphaFoldDB" id="A0A8T2NJG2"/>
<evidence type="ECO:0000313" key="1">
    <source>
        <dbReference type="EMBL" id="KAG9340545.1"/>
    </source>
</evidence>
<name>A0A8T2NJG2_9TELE</name>
<sequence>MRPKSNPDAISAGCGSKAHGAAPGVSFRKEFYSVQLSALDCDSFGRQRNNALRTLSLLTDTGSMGELHATQKIKRIGLRGTERGGVQWQYRGQLLASRALERVPMPALYHNVINKVTGGEETTLPQTPPSLPLLLKLVTGPFNGKSHTANPPLINRTLQV</sequence>
<reference evidence="1" key="1">
    <citation type="thesis" date="2021" institute="BYU ScholarsArchive" country="Provo, UT, USA">
        <title>Applications of and Algorithms for Genome Assembly and Genomic Analyses with an Emphasis on Marine Teleosts.</title>
        <authorList>
            <person name="Pickett B.D."/>
        </authorList>
    </citation>
    <scope>NUCLEOTIDE SEQUENCE</scope>
    <source>
        <strain evidence="1">HI-2016</strain>
    </source>
</reference>
<gene>
    <name evidence="1" type="ORF">JZ751_021367</name>
</gene>
<organism evidence="1 2">
    <name type="scientific">Albula glossodonta</name>
    <name type="common">roundjaw bonefish</name>
    <dbReference type="NCBI Taxonomy" id="121402"/>
    <lineage>
        <taxon>Eukaryota</taxon>
        <taxon>Metazoa</taxon>
        <taxon>Chordata</taxon>
        <taxon>Craniata</taxon>
        <taxon>Vertebrata</taxon>
        <taxon>Euteleostomi</taxon>
        <taxon>Actinopterygii</taxon>
        <taxon>Neopterygii</taxon>
        <taxon>Teleostei</taxon>
        <taxon>Albuliformes</taxon>
        <taxon>Albulidae</taxon>
        <taxon>Albula</taxon>
    </lineage>
</organism>
<proteinExistence type="predicted"/>
<comment type="caution">
    <text evidence="1">The sequence shown here is derived from an EMBL/GenBank/DDBJ whole genome shotgun (WGS) entry which is preliminary data.</text>
</comment>
<dbReference type="EMBL" id="JAFBMS010000042">
    <property type="protein sequence ID" value="KAG9340545.1"/>
    <property type="molecule type" value="Genomic_DNA"/>
</dbReference>
<keyword evidence="2" id="KW-1185">Reference proteome</keyword>